<dbReference type="Pfam" id="PF08546">
    <property type="entry name" value="ApbA_C"/>
    <property type="match status" value="1"/>
</dbReference>
<keyword evidence="2" id="KW-0521">NADP</keyword>
<evidence type="ECO:0000313" key="6">
    <source>
        <dbReference type="EMBL" id="CEJ90355.1"/>
    </source>
</evidence>
<evidence type="ECO:0000259" key="4">
    <source>
        <dbReference type="Pfam" id="PF02558"/>
    </source>
</evidence>
<dbReference type="STRING" id="1531966.A0A0A1TIC8"/>
<dbReference type="InterPro" id="IPR013332">
    <property type="entry name" value="KPR_N"/>
</dbReference>
<dbReference type="OrthoDB" id="3609at2759"/>
<organism evidence="6 7">
    <name type="scientific">[Torrubiella] hemipterigena</name>
    <dbReference type="NCBI Taxonomy" id="1531966"/>
    <lineage>
        <taxon>Eukaryota</taxon>
        <taxon>Fungi</taxon>
        <taxon>Dikarya</taxon>
        <taxon>Ascomycota</taxon>
        <taxon>Pezizomycotina</taxon>
        <taxon>Sordariomycetes</taxon>
        <taxon>Hypocreomycetidae</taxon>
        <taxon>Hypocreales</taxon>
        <taxon>Clavicipitaceae</taxon>
        <taxon>Clavicipitaceae incertae sedis</taxon>
        <taxon>'Torrubiella' clade</taxon>
    </lineage>
</organism>
<feature type="domain" description="Ketopantoate reductase N-terminal" evidence="4">
    <location>
        <begin position="8"/>
        <end position="144"/>
    </location>
</feature>
<dbReference type="InterPro" id="IPR003710">
    <property type="entry name" value="ApbA"/>
</dbReference>
<dbReference type="FunFam" id="1.10.1040.10:FF:000017">
    <property type="entry name" value="2-dehydropantoate 2-reductase"/>
    <property type="match status" value="1"/>
</dbReference>
<dbReference type="GO" id="GO:0008677">
    <property type="term" value="F:2-dehydropantoate 2-reductase activity"/>
    <property type="evidence" value="ECO:0007669"/>
    <property type="project" value="InterPro"/>
</dbReference>
<proteinExistence type="inferred from homology"/>
<dbReference type="InterPro" id="IPR013752">
    <property type="entry name" value="KPA_reductase"/>
</dbReference>
<evidence type="ECO:0008006" key="8">
    <source>
        <dbReference type="Google" id="ProtNLM"/>
    </source>
</evidence>
<evidence type="ECO:0000256" key="2">
    <source>
        <dbReference type="ARBA" id="ARBA00022857"/>
    </source>
</evidence>
<dbReference type="InterPro" id="IPR008927">
    <property type="entry name" value="6-PGluconate_DH-like_C_sf"/>
</dbReference>
<keyword evidence="3" id="KW-0560">Oxidoreductase</keyword>
<sequence>MSKPLELLVFGTGAVGSVFGWRTAQNANVKLSAICRSNYEIVKNRGLTFRSNMWGTGSMRPVRVARHSNELSHVKFDYVVCATKNKPQEEHALMRSLEPLLSKDTTLVLIQNGVEIEHPFRRAFPNHTLLSSICFASCSMQGSTVLQPANIRPHGFHVGIHGNGNTSASKDEERLHTLVGLDPKFKAVDNIAAERWAKMAWNGAWNPATALFGLETQDILQHSPAGTSLVRQLAKEVIQVAQVYGVELPPNYEDEIIRMTEVEASIAPSMLQDLRRGQRMEVETICGTICRMADQVGLPHPAMATAYRTLSEMNLACAETPLPARQDKPALNMSQRIRASVGARIGARIGATAPSVGGLGMQQQQPHQIAA</sequence>
<evidence type="ECO:0000256" key="3">
    <source>
        <dbReference type="ARBA" id="ARBA00023002"/>
    </source>
</evidence>
<dbReference type="InterPro" id="IPR051402">
    <property type="entry name" value="KPR-Related"/>
</dbReference>
<dbReference type="InterPro" id="IPR036291">
    <property type="entry name" value="NAD(P)-bd_dom_sf"/>
</dbReference>
<dbReference type="PANTHER" id="PTHR21708">
    <property type="entry name" value="PROBABLE 2-DEHYDROPANTOATE 2-REDUCTASE"/>
    <property type="match status" value="1"/>
</dbReference>
<dbReference type="SUPFAM" id="SSF48179">
    <property type="entry name" value="6-phosphogluconate dehydrogenase C-terminal domain-like"/>
    <property type="match status" value="1"/>
</dbReference>
<dbReference type="SUPFAM" id="SSF51735">
    <property type="entry name" value="NAD(P)-binding Rossmann-fold domains"/>
    <property type="match status" value="1"/>
</dbReference>
<dbReference type="Gene3D" id="1.10.1040.10">
    <property type="entry name" value="N-(1-d-carboxylethyl)-l-norvaline Dehydrogenase, domain 2"/>
    <property type="match status" value="1"/>
</dbReference>
<evidence type="ECO:0000256" key="1">
    <source>
        <dbReference type="ARBA" id="ARBA00007870"/>
    </source>
</evidence>
<dbReference type="PANTHER" id="PTHR21708:SF40">
    <property type="entry name" value="REDUCTASE FAMILY PROTEIN, PUTATIVE (AFU_ORTHOLOGUE AFUA_2G14497)-RELATED"/>
    <property type="match status" value="1"/>
</dbReference>
<dbReference type="GO" id="GO:0005737">
    <property type="term" value="C:cytoplasm"/>
    <property type="evidence" value="ECO:0007669"/>
    <property type="project" value="TreeGrafter"/>
</dbReference>
<dbReference type="NCBIfam" id="TIGR00745">
    <property type="entry name" value="apbA_panE"/>
    <property type="match status" value="1"/>
</dbReference>
<dbReference type="GO" id="GO:0015940">
    <property type="term" value="P:pantothenate biosynthetic process"/>
    <property type="evidence" value="ECO:0007669"/>
    <property type="project" value="InterPro"/>
</dbReference>
<name>A0A0A1TIC8_9HYPO</name>
<accession>A0A0A1TIC8</accession>
<dbReference type="Pfam" id="PF02558">
    <property type="entry name" value="ApbA"/>
    <property type="match status" value="1"/>
</dbReference>
<gene>
    <name evidence="6" type="ORF">VHEMI06146</name>
</gene>
<dbReference type="Proteomes" id="UP000039046">
    <property type="component" value="Unassembled WGS sequence"/>
</dbReference>
<dbReference type="EMBL" id="CDHN01000003">
    <property type="protein sequence ID" value="CEJ90355.1"/>
    <property type="molecule type" value="Genomic_DNA"/>
</dbReference>
<protein>
    <recommendedName>
        <fullName evidence="8">2-dehydropantoate 2-reductase</fullName>
    </recommendedName>
</protein>
<dbReference type="InterPro" id="IPR013328">
    <property type="entry name" value="6PGD_dom2"/>
</dbReference>
<reference evidence="6 7" key="1">
    <citation type="journal article" date="2015" name="Genome Announc.">
        <title>Draft Genome Sequence and Gene Annotation of the Entomopathogenic Fungus Verticillium hemipterigenum.</title>
        <authorList>
            <person name="Horn F."/>
            <person name="Habel A."/>
            <person name="Scharf D.H."/>
            <person name="Dworschak J."/>
            <person name="Brakhage A.A."/>
            <person name="Guthke R."/>
            <person name="Hertweck C."/>
            <person name="Linde J."/>
        </authorList>
    </citation>
    <scope>NUCLEOTIDE SEQUENCE [LARGE SCALE GENOMIC DNA]</scope>
</reference>
<feature type="domain" description="Ketopantoate reductase C-terminal" evidence="5">
    <location>
        <begin position="190"/>
        <end position="312"/>
    </location>
</feature>
<evidence type="ECO:0000313" key="7">
    <source>
        <dbReference type="Proteomes" id="UP000039046"/>
    </source>
</evidence>
<comment type="similarity">
    <text evidence="1">Belongs to the ketopantoate reductase family.</text>
</comment>
<keyword evidence="7" id="KW-1185">Reference proteome</keyword>
<evidence type="ECO:0000259" key="5">
    <source>
        <dbReference type="Pfam" id="PF08546"/>
    </source>
</evidence>
<dbReference type="Gene3D" id="3.40.50.720">
    <property type="entry name" value="NAD(P)-binding Rossmann-like Domain"/>
    <property type="match status" value="1"/>
</dbReference>
<dbReference type="AlphaFoldDB" id="A0A0A1TIC8"/>